<protein>
    <submittedName>
        <fullName evidence="1">Uncharacterized protein</fullName>
    </submittedName>
</protein>
<comment type="caution">
    <text evidence="1">The sequence shown here is derived from an EMBL/GenBank/DDBJ whole genome shotgun (WGS) entry which is preliminary data.</text>
</comment>
<sequence length="60" mass="6958">MDLCYNQYDIVAYALYIAYMCRNQVLHSVAENILFYRDGEMTEKIIGVLIGAIYFTTLLP</sequence>
<organism evidence="1 2">
    <name type="scientific">Dinghuibacter silviterrae</name>
    <dbReference type="NCBI Taxonomy" id="1539049"/>
    <lineage>
        <taxon>Bacteria</taxon>
        <taxon>Pseudomonadati</taxon>
        <taxon>Bacteroidota</taxon>
        <taxon>Chitinophagia</taxon>
        <taxon>Chitinophagales</taxon>
        <taxon>Chitinophagaceae</taxon>
        <taxon>Dinghuibacter</taxon>
    </lineage>
</organism>
<proteinExistence type="predicted"/>
<dbReference type="Proteomes" id="UP000294498">
    <property type="component" value="Unassembled WGS sequence"/>
</dbReference>
<keyword evidence="2" id="KW-1185">Reference proteome</keyword>
<name>A0A4R8DST3_9BACT</name>
<reference evidence="1 2" key="1">
    <citation type="submission" date="2019-03" db="EMBL/GenBank/DDBJ databases">
        <title>Genomic Encyclopedia of Type Strains, Phase IV (KMG-IV): sequencing the most valuable type-strain genomes for metagenomic binning, comparative biology and taxonomic classification.</title>
        <authorList>
            <person name="Goeker M."/>
        </authorList>
    </citation>
    <scope>NUCLEOTIDE SEQUENCE [LARGE SCALE GENOMIC DNA]</scope>
    <source>
        <strain evidence="1 2">DSM 100059</strain>
    </source>
</reference>
<evidence type="ECO:0000313" key="2">
    <source>
        <dbReference type="Proteomes" id="UP000294498"/>
    </source>
</evidence>
<evidence type="ECO:0000313" key="1">
    <source>
        <dbReference type="EMBL" id="TDX00457.1"/>
    </source>
</evidence>
<gene>
    <name evidence="1" type="ORF">EDB95_1482</name>
</gene>
<dbReference type="AlphaFoldDB" id="A0A4R8DST3"/>
<accession>A0A4R8DST3</accession>
<dbReference type="EMBL" id="SODV01000001">
    <property type="protein sequence ID" value="TDX00457.1"/>
    <property type="molecule type" value="Genomic_DNA"/>
</dbReference>